<dbReference type="GO" id="GO:0000977">
    <property type="term" value="F:RNA polymerase II transcription regulatory region sequence-specific DNA binding"/>
    <property type="evidence" value="ECO:0007669"/>
    <property type="project" value="TreeGrafter"/>
</dbReference>
<dbReference type="GO" id="GO:0005634">
    <property type="term" value="C:nucleus"/>
    <property type="evidence" value="ECO:0007669"/>
    <property type="project" value="TreeGrafter"/>
</dbReference>
<feature type="compositionally biased region" description="Low complexity" evidence="1">
    <location>
        <begin position="185"/>
        <end position="199"/>
    </location>
</feature>
<feature type="compositionally biased region" description="Basic and acidic residues" evidence="1">
    <location>
        <begin position="124"/>
        <end position="133"/>
    </location>
</feature>
<feature type="compositionally biased region" description="Low complexity" evidence="1">
    <location>
        <begin position="1"/>
        <end position="41"/>
    </location>
</feature>
<feature type="compositionally biased region" description="Basic and acidic residues" evidence="1">
    <location>
        <begin position="173"/>
        <end position="182"/>
    </location>
</feature>
<dbReference type="PANTHER" id="PTHR12360">
    <property type="entry name" value="NUCLEAR TRANSCRIPTION FACTOR, X-BOX BINDING 1 NFX1"/>
    <property type="match status" value="1"/>
</dbReference>
<dbReference type="EMBL" id="JAAAJA010000129">
    <property type="protein sequence ID" value="KAG0261262.1"/>
    <property type="molecule type" value="Genomic_DNA"/>
</dbReference>
<dbReference type="GO" id="GO:0000981">
    <property type="term" value="F:DNA-binding transcription factor activity, RNA polymerase II-specific"/>
    <property type="evidence" value="ECO:0007669"/>
    <property type="project" value="TreeGrafter"/>
</dbReference>
<dbReference type="OrthoDB" id="2448446at2759"/>
<evidence type="ECO:0000256" key="1">
    <source>
        <dbReference type="SAM" id="MobiDB-lite"/>
    </source>
</evidence>
<comment type="caution">
    <text evidence="2">The sequence shown here is derived from an EMBL/GenBank/DDBJ whole genome shotgun (WGS) entry which is preliminary data.</text>
</comment>
<organism evidence="2 3">
    <name type="scientific">Mortierella polycephala</name>
    <dbReference type="NCBI Taxonomy" id="41804"/>
    <lineage>
        <taxon>Eukaryota</taxon>
        <taxon>Fungi</taxon>
        <taxon>Fungi incertae sedis</taxon>
        <taxon>Mucoromycota</taxon>
        <taxon>Mortierellomycotina</taxon>
        <taxon>Mortierellomycetes</taxon>
        <taxon>Mortierellales</taxon>
        <taxon>Mortierellaceae</taxon>
        <taxon>Mortierella</taxon>
    </lineage>
</organism>
<name>A0A9P6U629_9FUNG</name>
<dbReference type="PANTHER" id="PTHR12360:SF12">
    <property type="entry name" value="TRANSCRIPTIONAL REPRESSOR NF-X1"/>
    <property type="match status" value="1"/>
</dbReference>
<dbReference type="AlphaFoldDB" id="A0A9P6U629"/>
<feature type="compositionally biased region" description="Polar residues" evidence="1">
    <location>
        <begin position="66"/>
        <end position="76"/>
    </location>
</feature>
<feature type="compositionally biased region" description="Polar residues" evidence="1">
    <location>
        <begin position="291"/>
        <end position="301"/>
    </location>
</feature>
<feature type="region of interest" description="Disordered" evidence="1">
    <location>
        <begin position="1"/>
        <end position="306"/>
    </location>
</feature>
<keyword evidence="3" id="KW-1185">Reference proteome</keyword>
<accession>A0A9P6U629</accession>
<proteinExistence type="predicted"/>
<sequence>MGDSSTNSSSQQQSSGTKTNTNNAGVTSTSTSTSTSTGASGQPKGNGSKKRNAALNPDAKDYVPRTTVTDGSSTTAAPAVADRQAGGSSANSQNRRRRNPDTKKSGNRNSNNAGNGNGTGTGDDASRQSEKNRNASNNNTSRNRRRQGHGPKPTIEGGARIDDYHQDDDIEINMDRPVETPERQATPTGSGSGAGPSVPTKDHRRDGRRKGKEVSAESSQKPQNNKGDQRRPKGAKADGQPEGSSSARANGGGSGSNNNNNNRRQRNRKGDLGGRTFPTASAGQGLAGESASGSSRNTQRNMPRIRPRKFVHTVEEDRDLMAALTAGLTNSTYECMVCWDVVRPAHKVWNCQVCWAAFHLDCLSTWARKSSEARAIRAHVPHVEALVLFSHAIVETKPFSCVASIPISHSKLESPTEEQKCYCGKHKRDASCGDGEPRTTLIDGVEQTGYYECHEVCNRTLACGHHECTKICHPLDDEPGQCPARPEVVTTCPCGSKTIETLLMGKTRTTCTDRIPVCGGLWFALKWVSMATNFRHAIAFAEVFARVGNINARIAAVRLKALARAARREIRLRLKPTPVR</sequence>
<evidence type="ECO:0000313" key="3">
    <source>
        <dbReference type="Proteomes" id="UP000726737"/>
    </source>
</evidence>
<protein>
    <submittedName>
        <fullName evidence="2">Transcriptional repressor NF-X1</fullName>
    </submittedName>
</protein>
<dbReference type="CDD" id="cd06008">
    <property type="entry name" value="NF-X1-zinc-finger"/>
    <property type="match status" value="1"/>
</dbReference>
<feature type="compositionally biased region" description="Polar residues" evidence="1">
    <location>
        <begin position="216"/>
        <end position="226"/>
    </location>
</feature>
<dbReference type="Proteomes" id="UP000726737">
    <property type="component" value="Unassembled WGS sequence"/>
</dbReference>
<evidence type="ECO:0000313" key="2">
    <source>
        <dbReference type="EMBL" id="KAG0261262.1"/>
    </source>
</evidence>
<reference evidence="2" key="1">
    <citation type="journal article" date="2020" name="Fungal Divers.">
        <title>Resolving the Mortierellaceae phylogeny through synthesis of multi-gene phylogenetics and phylogenomics.</title>
        <authorList>
            <person name="Vandepol N."/>
            <person name="Liber J."/>
            <person name="Desiro A."/>
            <person name="Na H."/>
            <person name="Kennedy M."/>
            <person name="Barry K."/>
            <person name="Grigoriev I.V."/>
            <person name="Miller A.N."/>
            <person name="O'Donnell K."/>
            <person name="Stajich J.E."/>
            <person name="Bonito G."/>
        </authorList>
    </citation>
    <scope>NUCLEOTIDE SEQUENCE</scope>
    <source>
        <strain evidence="2">KOD948</strain>
    </source>
</reference>
<dbReference type="InterPro" id="IPR034078">
    <property type="entry name" value="NFX1_fam"/>
</dbReference>
<gene>
    <name evidence="2" type="primary">NFX1</name>
    <name evidence="2" type="ORF">BG011_001150</name>
</gene>